<keyword evidence="2" id="KW-1185">Reference proteome</keyword>
<name>A0A8D4VKU4_9GAMM</name>
<organism evidence="1 2">
    <name type="scientific">Methylogaea oryzae</name>
    <dbReference type="NCBI Taxonomy" id="1295382"/>
    <lineage>
        <taxon>Bacteria</taxon>
        <taxon>Pseudomonadati</taxon>
        <taxon>Pseudomonadota</taxon>
        <taxon>Gammaproteobacteria</taxon>
        <taxon>Methylococcales</taxon>
        <taxon>Methylococcaceae</taxon>
        <taxon>Methylogaea</taxon>
    </lineage>
</organism>
<accession>A0A8D4VKU4</accession>
<gene>
    <name evidence="1" type="ORF">MoryE10_02990</name>
</gene>
<evidence type="ECO:0008006" key="3">
    <source>
        <dbReference type="Google" id="ProtNLM"/>
    </source>
</evidence>
<dbReference type="KEGG" id="moz:MoryE10_02990"/>
<evidence type="ECO:0000313" key="1">
    <source>
        <dbReference type="EMBL" id="BBL69693.1"/>
    </source>
</evidence>
<reference evidence="1" key="1">
    <citation type="submission" date="2019-06" db="EMBL/GenBank/DDBJ databases">
        <title>Complete genome sequence of Methylogaea oryzae strain JCM16910.</title>
        <authorList>
            <person name="Asakawa S."/>
        </authorList>
    </citation>
    <scope>NUCLEOTIDE SEQUENCE</scope>
    <source>
        <strain evidence="1">E10</strain>
    </source>
</reference>
<proteinExistence type="predicted"/>
<dbReference type="AlphaFoldDB" id="A0A8D4VKU4"/>
<evidence type="ECO:0000313" key="2">
    <source>
        <dbReference type="Proteomes" id="UP000824988"/>
    </source>
</evidence>
<protein>
    <recommendedName>
        <fullName evidence="3">Phage tail assembly protein</fullName>
    </recommendedName>
</protein>
<dbReference type="EMBL" id="AP019782">
    <property type="protein sequence ID" value="BBL69693.1"/>
    <property type="molecule type" value="Genomic_DNA"/>
</dbReference>
<dbReference type="Proteomes" id="UP000824988">
    <property type="component" value="Chromosome"/>
</dbReference>
<sequence length="103" mass="11621">METITGTLVKGLEIKGERVLDYEMREATMDDVFQAEMVVGSDRPIKLQAAIMARQLVRMGEYRGPFTPGMLAKLTQADFRTMRNTQEELVALGEPEKGEQQDI</sequence>